<evidence type="ECO:0000256" key="1">
    <source>
        <dbReference type="ARBA" id="ARBA00004496"/>
    </source>
</evidence>
<keyword evidence="6 12" id="KW-0489">Methyltransferase</keyword>
<dbReference type="InterPro" id="IPR029063">
    <property type="entry name" value="SAM-dependent_MTases_sf"/>
</dbReference>
<dbReference type="AlphaFoldDB" id="A0A848QP63"/>
<evidence type="ECO:0000256" key="10">
    <source>
        <dbReference type="ARBA" id="ARBA00031323"/>
    </source>
</evidence>
<evidence type="ECO:0000256" key="11">
    <source>
        <dbReference type="ARBA" id="ARBA00031350"/>
    </source>
</evidence>
<evidence type="ECO:0000256" key="5">
    <source>
        <dbReference type="ARBA" id="ARBA00022490"/>
    </source>
</evidence>
<evidence type="ECO:0000256" key="9">
    <source>
        <dbReference type="ARBA" id="ARBA00030757"/>
    </source>
</evidence>
<comment type="similarity">
    <text evidence="2">Belongs to the methyltransferase superfamily. L-isoaspartyl/D-aspartyl protein methyltransferase family.</text>
</comment>
<evidence type="ECO:0000313" key="13">
    <source>
        <dbReference type="Proteomes" id="UP000561181"/>
    </source>
</evidence>
<evidence type="ECO:0000256" key="7">
    <source>
        <dbReference type="ARBA" id="ARBA00022679"/>
    </source>
</evidence>
<dbReference type="Pfam" id="PF01135">
    <property type="entry name" value="PCMT"/>
    <property type="match status" value="1"/>
</dbReference>
<name>A0A848QP63_9SPHN</name>
<keyword evidence="7 12" id="KW-0808">Transferase</keyword>
<keyword evidence="13" id="KW-1185">Reference proteome</keyword>
<evidence type="ECO:0000256" key="2">
    <source>
        <dbReference type="ARBA" id="ARBA00005369"/>
    </source>
</evidence>
<dbReference type="EMBL" id="JABCRE010000003">
    <property type="protein sequence ID" value="NMW32679.1"/>
    <property type="molecule type" value="Genomic_DNA"/>
</dbReference>
<gene>
    <name evidence="12" type="ORF">HKD42_11450</name>
</gene>
<comment type="subcellular location">
    <subcellularLocation>
        <location evidence="1">Cytoplasm</location>
    </subcellularLocation>
</comment>
<evidence type="ECO:0000256" key="8">
    <source>
        <dbReference type="ARBA" id="ARBA00022691"/>
    </source>
</evidence>
<dbReference type="GO" id="GO:0004719">
    <property type="term" value="F:protein-L-isoaspartate (D-aspartate) O-methyltransferase activity"/>
    <property type="evidence" value="ECO:0007669"/>
    <property type="project" value="UniProtKB-EC"/>
</dbReference>
<dbReference type="Gene3D" id="3.40.50.150">
    <property type="entry name" value="Vaccinia Virus protein VP39"/>
    <property type="match status" value="1"/>
</dbReference>
<dbReference type="InterPro" id="IPR000682">
    <property type="entry name" value="PCMT"/>
</dbReference>
<dbReference type="PANTHER" id="PTHR11579">
    <property type="entry name" value="PROTEIN-L-ISOASPARTATE O-METHYLTRANSFERASE"/>
    <property type="match status" value="1"/>
</dbReference>
<dbReference type="GO" id="GO:0005737">
    <property type="term" value="C:cytoplasm"/>
    <property type="evidence" value="ECO:0007669"/>
    <property type="project" value="UniProtKB-SubCell"/>
</dbReference>
<comment type="caution">
    <text evidence="12">The sequence shown here is derived from an EMBL/GenBank/DDBJ whole genome shotgun (WGS) entry which is preliminary data.</text>
</comment>
<dbReference type="RefSeq" id="WP_170013456.1">
    <property type="nucleotide sequence ID" value="NZ_JABCRE010000003.1"/>
</dbReference>
<evidence type="ECO:0000313" key="12">
    <source>
        <dbReference type="EMBL" id="NMW32679.1"/>
    </source>
</evidence>
<dbReference type="Proteomes" id="UP000561181">
    <property type="component" value="Unassembled WGS sequence"/>
</dbReference>
<evidence type="ECO:0000256" key="3">
    <source>
        <dbReference type="ARBA" id="ARBA00011890"/>
    </source>
</evidence>
<keyword evidence="8" id="KW-0949">S-adenosyl-L-methionine</keyword>
<evidence type="ECO:0000256" key="4">
    <source>
        <dbReference type="ARBA" id="ARBA00013346"/>
    </source>
</evidence>
<proteinExistence type="inferred from homology"/>
<dbReference type="PANTHER" id="PTHR11579:SF0">
    <property type="entry name" value="PROTEIN-L-ISOASPARTATE(D-ASPARTATE) O-METHYLTRANSFERASE"/>
    <property type="match status" value="1"/>
</dbReference>
<accession>A0A848QP63</accession>
<dbReference type="EC" id="2.1.1.77" evidence="3"/>
<sequence>MTVTATKTAPTDALAASSAASRRAMVDSQLRTSGVNAEFVLERMLLVPRENHVPGHAQGTAYIDRAITLENGRKIAAPLFYGMLLEEAQPKASDTVLVVDAGSGYLPALVGPLVGQVDVISPEEAVTSSPKRTTYSLVLIDGAVESIGQPLAKRMAADGRIVTGVSKQGVTRLATGRKAGDDVALLPLAEIGIPRLSEFDTEKSWSF</sequence>
<evidence type="ECO:0000256" key="6">
    <source>
        <dbReference type="ARBA" id="ARBA00022603"/>
    </source>
</evidence>
<keyword evidence="5" id="KW-0963">Cytoplasm</keyword>
<dbReference type="GO" id="GO:0032259">
    <property type="term" value="P:methylation"/>
    <property type="evidence" value="ECO:0007669"/>
    <property type="project" value="UniProtKB-KW"/>
</dbReference>
<dbReference type="SUPFAM" id="SSF53335">
    <property type="entry name" value="S-adenosyl-L-methionine-dependent methyltransferases"/>
    <property type="match status" value="1"/>
</dbReference>
<protein>
    <recommendedName>
        <fullName evidence="4">Protein-L-isoaspartate O-methyltransferase</fullName>
        <ecNumber evidence="3">2.1.1.77</ecNumber>
    </recommendedName>
    <alternativeName>
        <fullName evidence="11">L-isoaspartyl protein carboxyl methyltransferase</fullName>
    </alternativeName>
    <alternativeName>
        <fullName evidence="9">Protein L-isoaspartyl methyltransferase</fullName>
    </alternativeName>
    <alternativeName>
        <fullName evidence="10">Protein-beta-aspartate methyltransferase</fullName>
    </alternativeName>
</protein>
<reference evidence="12 13" key="1">
    <citation type="submission" date="2020-04" db="EMBL/GenBank/DDBJ databases">
        <authorList>
            <person name="Liu A."/>
        </authorList>
    </citation>
    <scope>NUCLEOTIDE SEQUENCE [LARGE SCALE GENOMIC DNA]</scope>
    <source>
        <strain evidence="12 13">RZ02</strain>
    </source>
</reference>
<organism evidence="12 13">
    <name type="scientific">Pontixanthobacter rizhaonensis</name>
    <dbReference type="NCBI Taxonomy" id="2730337"/>
    <lineage>
        <taxon>Bacteria</taxon>
        <taxon>Pseudomonadati</taxon>
        <taxon>Pseudomonadota</taxon>
        <taxon>Alphaproteobacteria</taxon>
        <taxon>Sphingomonadales</taxon>
        <taxon>Erythrobacteraceae</taxon>
        <taxon>Pontixanthobacter</taxon>
    </lineage>
</organism>